<evidence type="ECO:0000259" key="8">
    <source>
        <dbReference type="PROSITE" id="PS50928"/>
    </source>
</evidence>
<comment type="subcellular location">
    <subcellularLocation>
        <location evidence="1 7">Cell membrane</location>
        <topology evidence="1 7">Multi-pass membrane protein</topology>
    </subcellularLocation>
</comment>
<dbReference type="PANTHER" id="PTHR43744">
    <property type="entry name" value="ABC TRANSPORTER PERMEASE PROTEIN MG189-RELATED-RELATED"/>
    <property type="match status" value="1"/>
</dbReference>
<evidence type="ECO:0000256" key="3">
    <source>
        <dbReference type="ARBA" id="ARBA00022475"/>
    </source>
</evidence>
<name>A0A7W9L939_9ACTN</name>
<keyword evidence="10" id="KW-1185">Reference proteome</keyword>
<evidence type="ECO:0000256" key="1">
    <source>
        <dbReference type="ARBA" id="ARBA00004651"/>
    </source>
</evidence>
<dbReference type="InterPro" id="IPR000515">
    <property type="entry name" value="MetI-like"/>
</dbReference>
<feature type="transmembrane region" description="Helical" evidence="7">
    <location>
        <begin position="118"/>
        <end position="143"/>
    </location>
</feature>
<dbReference type="CDD" id="cd06261">
    <property type="entry name" value="TM_PBP2"/>
    <property type="match status" value="1"/>
</dbReference>
<dbReference type="GO" id="GO:0005886">
    <property type="term" value="C:plasma membrane"/>
    <property type="evidence" value="ECO:0007669"/>
    <property type="project" value="UniProtKB-SubCell"/>
</dbReference>
<organism evidence="9 10">
    <name type="scientific">Nonomuraea jabiensis</name>
    <dbReference type="NCBI Taxonomy" id="882448"/>
    <lineage>
        <taxon>Bacteria</taxon>
        <taxon>Bacillati</taxon>
        <taxon>Actinomycetota</taxon>
        <taxon>Actinomycetes</taxon>
        <taxon>Streptosporangiales</taxon>
        <taxon>Streptosporangiaceae</taxon>
        <taxon>Nonomuraea</taxon>
    </lineage>
</organism>
<feature type="transmembrane region" description="Helical" evidence="7">
    <location>
        <begin position="149"/>
        <end position="170"/>
    </location>
</feature>
<dbReference type="SUPFAM" id="SSF161098">
    <property type="entry name" value="MetI-like"/>
    <property type="match status" value="1"/>
</dbReference>
<dbReference type="RefSeq" id="WP_221519245.1">
    <property type="nucleotide sequence ID" value="NZ_JACHMB010000001.1"/>
</dbReference>
<evidence type="ECO:0000256" key="5">
    <source>
        <dbReference type="ARBA" id="ARBA00022989"/>
    </source>
</evidence>
<evidence type="ECO:0000256" key="4">
    <source>
        <dbReference type="ARBA" id="ARBA00022692"/>
    </source>
</evidence>
<evidence type="ECO:0000313" key="9">
    <source>
        <dbReference type="EMBL" id="MBB5775093.1"/>
    </source>
</evidence>
<reference evidence="9 10" key="1">
    <citation type="submission" date="2020-08" db="EMBL/GenBank/DDBJ databases">
        <title>Sequencing the genomes of 1000 actinobacteria strains.</title>
        <authorList>
            <person name="Klenk H.-P."/>
        </authorList>
    </citation>
    <scope>NUCLEOTIDE SEQUENCE [LARGE SCALE GENOMIC DNA]</scope>
    <source>
        <strain evidence="9 10">DSM 45507</strain>
    </source>
</reference>
<evidence type="ECO:0000256" key="6">
    <source>
        <dbReference type="ARBA" id="ARBA00023136"/>
    </source>
</evidence>
<sequence length="287" mass="31814">MSEHVHAAPVSPWARRVRLVVSHAALYLVAAAFVSPLVYMVATSLKRADEVFGSPPSLFGSVIRWENYSEAFEFLPFARFIVNGLAVAVCGTVVVLVASSMSAYAFSRLRWRGRDGVFLVFLATLMIPQEVLVVPMFMLMRWFGWVDSFQALIFPWAFTAFGTFMLRQFFLTIPEELAESARLDGAGAVRVFTSIMLPLIRPALAVLAVFTFINYWNSFLWPLIIINSVDEKATVPLGLQLFFGQQGTQWNLIMAAAVISMAPTTALLIILQKHLVRGIATSGLGGR</sequence>
<gene>
    <name evidence="9" type="ORF">HD596_001849</name>
</gene>
<keyword evidence="5 7" id="KW-1133">Transmembrane helix</keyword>
<dbReference type="AlphaFoldDB" id="A0A7W9L939"/>
<feature type="transmembrane region" description="Helical" evidence="7">
    <location>
        <begin position="250"/>
        <end position="271"/>
    </location>
</feature>
<evidence type="ECO:0000256" key="7">
    <source>
        <dbReference type="RuleBase" id="RU363032"/>
    </source>
</evidence>
<keyword evidence="2 7" id="KW-0813">Transport</keyword>
<keyword evidence="9" id="KW-0762">Sugar transport</keyword>
<feature type="transmembrane region" description="Helical" evidence="7">
    <location>
        <begin position="80"/>
        <end position="106"/>
    </location>
</feature>
<dbReference type="PROSITE" id="PS50928">
    <property type="entry name" value="ABC_TM1"/>
    <property type="match status" value="1"/>
</dbReference>
<keyword evidence="6 7" id="KW-0472">Membrane</keyword>
<feature type="transmembrane region" description="Helical" evidence="7">
    <location>
        <begin position="191"/>
        <end position="213"/>
    </location>
</feature>
<evidence type="ECO:0000313" key="10">
    <source>
        <dbReference type="Proteomes" id="UP000579153"/>
    </source>
</evidence>
<accession>A0A7W9L939</accession>
<dbReference type="Pfam" id="PF00528">
    <property type="entry name" value="BPD_transp_1"/>
    <property type="match status" value="1"/>
</dbReference>
<dbReference type="InterPro" id="IPR035906">
    <property type="entry name" value="MetI-like_sf"/>
</dbReference>
<evidence type="ECO:0000256" key="2">
    <source>
        <dbReference type="ARBA" id="ARBA00022448"/>
    </source>
</evidence>
<feature type="domain" description="ABC transmembrane type-1" evidence="8">
    <location>
        <begin position="81"/>
        <end position="271"/>
    </location>
</feature>
<keyword evidence="4 7" id="KW-0812">Transmembrane</keyword>
<comment type="caution">
    <text evidence="9">The sequence shown here is derived from an EMBL/GenBank/DDBJ whole genome shotgun (WGS) entry which is preliminary data.</text>
</comment>
<dbReference type="PANTHER" id="PTHR43744:SF12">
    <property type="entry name" value="ABC TRANSPORTER PERMEASE PROTEIN MG189-RELATED"/>
    <property type="match status" value="1"/>
</dbReference>
<keyword evidence="3" id="KW-1003">Cell membrane</keyword>
<feature type="transmembrane region" description="Helical" evidence="7">
    <location>
        <begin position="24"/>
        <end position="42"/>
    </location>
</feature>
<dbReference type="Gene3D" id="1.10.3720.10">
    <property type="entry name" value="MetI-like"/>
    <property type="match status" value="1"/>
</dbReference>
<dbReference type="GO" id="GO:0055085">
    <property type="term" value="P:transmembrane transport"/>
    <property type="evidence" value="ECO:0007669"/>
    <property type="project" value="InterPro"/>
</dbReference>
<dbReference type="Proteomes" id="UP000579153">
    <property type="component" value="Unassembled WGS sequence"/>
</dbReference>
<dbReference type="EMBL" id="JACHMB010000001">
    <property type="protein sequence ID" value="MBB5775093.1"/>
    <property type="molecule type" value="Genomic_DNA"/>
</dbReference>
<comment type="similarity">
    <text evidence="7">Belongs to the binding-protein-dependent transport system permease family.</text>
</comment>
<proteinExistence type="inferred from homology"/>
<protein>
    <submittedName>
        <fullName evidence="9">Multiple sugar transport system permease protein</fullName>
    </submittedName>
</protein>